<dbReference type="InterPro" id="IPR002355">
    <property type="entry name" value="Cu_oxidase_Cu_BS"/>
</dbReference>
<dbReference type="InterPro" id="IPR011707">
    <property type="entry name" value="Cu-oxidase-like_N"/>
</dbReference>
<dbReference type="Proteomes" id="UP000476176">
    <property type="component" value="Unassembled WGS sequence"/>
</dbReference>
<evidence type="ECO:0000256" key="4">
    <source>
        <dbReference type="SAM" id="MobiDB-lite"/>
    </source>
</evidence>
<dbReference type="GO" id="GO:0005507">
    <property type="term" value="F:copper ion binding"/>
    <property type="evidence" value="ECO:0007669"/>
    <property type="project" value="InterPro"/>
</dbReference>
<feature type="domain" description="Plastocyanin-like" evidence="6">
    <location>
        <begin position="545"/>
        <end position="665"/>
    </location>
</feature>
<proteinExistence type="inferred from homology"/>
<evidence type="ECO:0000259" key="7">
    <source>
        <dbReference type="Pfam" id="PF07732"/>
    </source>
</evidence>
<keyword evidence="3" id="KW-0560">Oxidoreductase</keyword>
<keyword evidence="5" id="KW-0472">Membrane</keyword>
<feature type="domain" description="Plastocyanin-like" evidence="7">
    <location>
        <begin position="203"/>
        <end position="281"/>
    </location>
</feature>
<evidence type="ECO:0000313" key="11">
    <source>
        <dbReference type="Proteomes" id="UP000440732"/>
    </source>
</evidence>
<dbReference type="EMBL" id="QXGC01003213">
    <property type="protein sequence ID" value="KAE9177568.1"/>
    <property type="molecule type" value="Genomic_DNA"/>
</dbReference>
<feature type="compositionally biased region" description="Low complexity" evidence="4">
    <location>
        <begin position="16"/>
        <end position="25"/>
    </location>
</feature>
<comment type="similarity">
    <text evidence="1">Belongs to the multicopper oxidase family.</text>
</comment>
<dbReference type="Pfam" id="PF07732">
    <property type="entry name" value="Cu-oxidase_3"/>
    <property type="match status" value="1"/>
</dbReference>
<feature type="region of interest" description="Disordered" evidence="4">
    <location>
        <begin position="1"/>
        <end position="56"/>
    </location>
</feature>
<sequence length="711" mass="78186">MAIPTAGDGSRKRAAAPRSPTSSSSGGYGTGVFCESKRADEQQPEDPEGDDAKDSDVFLRRGARQLQTQTLRLRRNLFCTFVVGVGIFLLLLVSYVHQEKPSSLRAEATTAESLLTRQELLEQVLQQLPTLQTLETRASVNGELNTTLRVSHKRVDNGPIAFYTRAYEDSVPGPLLLLQPGDVLNIHLVNALGPNAPGPWTPNTMHEPNSTNLHFHGMHVDPTGTEDNVFRVVGPGESADTRLHVPLSHPRGLFHYHPHVHGSVFLQMGGGMVGPIVVEDDPATLPTEYAAIQQRHVVVLQEFKFSGGILTSLADAARASHSTLDMQLTYTGKTQLDAQVRALYPDVQEVERPIRDAKLSKELLHEMQEKPQVPPIAQYFSVNGQYLPKIEVRPHENVLLRVLHAGGTASLEVQVPGCSVMLAASDGLYLPNPRPMQTVVLLPGARVDLVLNCEPTAEGGPEVLRPIQSVKDPKLHSFMGNHSDLYSGVLAFVHVQGESLDEPLIAAVPPPPELYGPSKSLLELSAEDRAGMDPLPFEFEFTMGDPEMKDGFFYKPYYINHALFDGTSIRTMTLGRVQEWVIINRRDESGEVTLKNHPFHLHTNAFQIVDMSHGHGVDYEIGDWRDVISVPTPGNVTIRFRPEDYTGIVAAHCHILGHSDAGMIAATSSIAFRELSQVLSDSFGLRRPKDSRTAPAPCTPEVLRMGRRRCC</sequence>
<dbReference type="AlphaFoldDB" id="A0A6A3R1L3"/>
<dbReference type="EMBL" id="QXFW01003210">
    <property type="protein sequence ID" value="KAE8972262.1"/>
    <property type="molecule type" value="Genomic_DNA"/>
</dbReference>
<feature type="transmembrane region" description="Helical" evidence="5">
    <location>
        <begin position="77"/>
        <end position="96"/>
    </location>
</feature>
<dbReference type="InterPro" id="IPR008972">
    <property type="entry name" value="Cupredoxin"/>
</dbReference>
<dbReference type="PROSITE" id="PS00080">
    <property type="entry name" value="MULTICOPPER_OXIDASE2"/>
    <property type="match status" value="1"/>
</dbReference>
<dbReference type="Pfam" id="PF07731">
    <property type="entry name" value="Cu-oxidase_2"/>
    <property type="match status" value="1"/>
</dbReference>
<keyword evidence="5" id="KW-0812">Transmembrane</keyword>
<accession>A0A6A3R1L3</accession>
<dbReference type="GO" id="GO:0016491">
    <property type="term" value="F:oxidoreductase activity"/>
    <property type="evidence" value="ECO:0007669"/>
    <property type="project" value="UniProtKB-KW"/>
</dbReference>
<dbReference type="EMBL" id="QXGA01003268">
    <property type="protein sequence ID" value="KAE9085366.1"/>
    <property type="molecule type" value="Genomic_DNA"/>
</dbReference>
<evidence type="ECO:0000313" key="13">
    <source>
        <dbReference type="Proteomes" id="UP000476176"/>
    </source>
</evidence>
<keyword evidence="2" id="KW-0479">Metal-binding</keyword>
<dbReference type="InterPro" id="IPR011706">
    <property type="entry name" value="Cu-oxidase_C"/>
</dbReference>
<dbReference type="CDD" id="cd13853">
    <property type="entry name" value="CuRO_1_Tth-MCO_like"/>
    <property type="match status" value="1"/>
</dbReference>
<organism evidence="9 11">
    <name type="scientific">Phytophthora fragariae</name>
    <dbReference type="NCBI Taxonomy" id="53985"/>
    <lineage>
        <taxon>Eukaryota</taxon>
        <taxon>Sar</taxon>
        <taxon>Stramenopiles</taxon>
        <taxon>Oomycota</taxon>
        <taxon>Peronosporomycetes</taxon>
        <taxon>Peronosporales</taxon>
        <taxon>Peronosporaceae</taxon>
        <taxon>Phytophthora</taxon>
    </lineage>
</organism>
<dbReference type="InterPro" id="IPR045087">
    <property type="entry name" value="Cu-oxidase_fam"/>
</dbReference>
<dbReference type="Proteomes" id="UP000440732">
    <property type="component" value="Unassembled WGS sequence"/>
</dbReference>
<name>A0A6A3R1L3_9STRA</name>
<dbReference type="PANTHER" id="PTHR11709">
    <property type="entry name" value="MULTI-COPPER OXIDASE"/>
    <property type="match status" value="1"/>
</dbReference>
<dbReference type="Gene3D" id="2.60.40.420">
    <property type="entry name" value="Cupredoxins - blue copper proteins"/>
    <property type="match status" value="3"/>
</dbReference>
<evidence type="ECO:0000313" key="8">
    <source>
        <dbReference type="EMBL" id="KAE8972262.1"/>
    </source>
</evidence>
<evidence type="ECO:0000313" key="10">
    <source>
        <dbReference type="EMBL" id="KAE9177568.1"/>
    </source>
</evidence>
<reference evidence="9 11" key="1">
    <citation type="submission" date="2018-08" db="EMBL/GenBank/DDBJ databases">
        <title>Genomic investigation of the strawberry pathogen Phytophthora fragariae indicates pathogenicity is determined by transcriptional variation in three key races.</title>
        <authorList>
            <person name="Adams T.M."/>
            <person name="Armitage A.D."/>
            <person name="Sobczyk M.K."/>
            <person name="Bates H.J."/>
            <person name="Dunwell J.M."/>
            <person name="Nellist C.F."/>
            <person name="Harrison R.J."/>
        </authorList>
    </citation>
    <scope>NUCLEOTIDE SEQUENCE [LARGE SCALE GENOMIC DNA]</scope>
    <source>
        <strain evidence="10 13">BC-23</strain>
        <strain evidence="9 11">NOV-5</strain>
        <strain evidence="8 12">SCRP245</strain>
    </source>
</reference>
<evidence type="ECO:0000256" key="2">
    <source>
        <dbReference type="ARBA" id="ARBA00022723"/>
    </source>
</evidence>
<keyword evidence="5" id="KW-1133">Transmembrane helix</keyword>
<evidence type="ECO:0008006" key="14">
    <source>
        <dbReference type="Google" id="ProtNLM"/>
    </source>
</evidence>
<evidence type="ECO:0000256" key="3">
    <source>
        <dbReference type="ARBA" id="ARBA00023002"/>
    </source>
</evidence>
<dbReference type="Proteomes" id="UP000460718">
    <property type="component" value="Unassembled WGS sequence"/>
</dbReference>
<dbReference type="SUPFAM" id="SSF49503">
    <property type="entry name" value="Cupredoxins"/>
    <property type="match status" value="3"/>
</dbReference>
<evidence type="ECO:0000256" key="1">
    <source>
        <dbReference type="ARBA" id="ARBA00010609"/>
    </source>
</evidence>
<gene>
    <name evidence="10" type="ORF">PF004_g25740</name>
    <name evidence="9" type="ORF">PF006_g26272</name>
    <name evidence="8" type="ORF">PF011_g25704</name>
</gene>
<protein>
    <recommendedName>
        <fullName evidence="14">Multicopper oxidase</fullName>
    </recommendedName>
</protein>
<evidence type="ECO:0000256" key="5">
    <source>
        <dbReference type="SAM" id="Phobius"/>
    </source>
</evidence>
<comment type="caution">
    <text evidence="9">The sequence shown here is derived from an EMBL/GenBank/DDBJ whole genome shotgun (WGS) entry which is preliminary data.</text>
</comment>
<evidence type="ECO:0000259" key="6">
    <source>
        <dbReference type="Pfam" id="PF07731"/>
    </source>
</evidence>
<evidence type="ECO:0000313" key="12">
    <source>
        <dbReference type="Proteomes" id="UP000460718"/>
    </source>
</evidence>
<dbReference type="PANTHER" id="PTHR11709:SF2">
    <property type="entry name" value="MULTICOPPER OXIDASE LPR1"/>
    <property type="match status" value="1"/>
</dbReference>
<evidence type="ECO:0000313" key="9">
    <source>
        <dbReference type="EMBL" id="KAE9085366.1"/>
    </source>
</evidence>